<dbReference type="HOGENOM" id="CLU_1376709_0_0_5"/>
<protein>
    <submittedName>
        <fullName evidence="2">Uncharacterized protein</fullName>
    </submittedName>
</protein>
<keyword evidence="3" id="KW-1185">Reference proteome</keyword>
<proteinExistence type="predicted"/>
<feature type="region of interest" description="Disordered" evidence="1">
    <location>
        <begin position="1"/>
        <end position="52"/>
    </location>
</feature>
<organism evidence="2 3">
    <name type="scientific">Magnetococcus marinus (strain ATCC BAA-1437 / JCM 17883 / MC-1)</name>
    <dbReference type="NCBI Taxonomy" id="156889"/>
    <lineage>
        <taxon>Bacteria</taxon>
        <taxon>Pseudomonadati</taxon>
        <taxon>Pseudomonadota</taxon>
        <taxon>Magnetococcia</taxon>
        <taxon>Magnetococcales</taxon>
        <taxon>Magnetococcaceae</taxon>
        <taxon>Magnetococcus</taxon>
    </lineage>
</organism>
<feature type="compositionally biased region" description="Basic and acidic residues" evidence="1">
    <location>
        <begin position="1"/>
        <end position="12"/>
    </location>
</feature>
<evidence type="ECO:0000313" key="3">
    <source>
        <dbReference type="Proteomes" id="UP000002586"/>
    </source>
</evidence>
<dbReference type="Proteomes" id="UP000002586">
    <property type="component" value="Chromosome"/>
</dbReference>
<dbReference type="KEGG" id="mgm:Mmc1_1715"/>
<feature type="compositionally biased region" description="Pro residues" evidence="1">
    <location>
        <begin position="41"/>
        <end position="52"/>
    </location>
</feature>
<evidence type="ECO:0000313" key="2">
    <source>
        <dbReference type="EMBL" id="ABK44223.1"/>
    </source>
</evidence>
<sequence>MREQDKQVERLEYGGGFSGMSGTGMQRQQSEGSGLVYTAHDPPPNKDTPQPVPRGWRKAEVLLFHALPGEVKQVILRREKELERGLHQKAQQLRHWRERYAPFEAIIQHYQPLFESHQISPSQAFAELLVWRQQLNEDPEAFVEKIGVQFGLDMQIIESPQEEPEQVAQDPRLRRMEQAIELLNQRLQFQERRLQGMG</sequence>
<feature type="compositionally biased region" description="Gly residues" evidence="1">
    <location>
        <begin position="13"/>
        <end position="22"/>
    </location>
</feature>
<evidence type="ECO:0000256" key="1">
    <source>
        <dbReference type="SAM" id="MobiDB-lite"/>
    </source>
</evidence>
<gene>
    <name evidence="2" type="ordered locus">Mmc1_1715</name>
</gene>
<reference evidence="2 3" key="2">
    <citation type="journal article" date="2012" name="Int. J. Syst. Evol. Microbiol.">
        <title>Magnetococcus marinus gen. nov., sp. nov., a marine, magnetotactic bacterium that represents a novel lineage (Magnetococcaceae fam. nov.; Magnetococcales ord. nov.) at the base of the Alphaproteobacteria.</title>
        <authorList>
            <person name="Bazylinski D.A."/>
            <person name="Williams T.J."/>
            <person name="Lefevre C.T."/>
            <person name="Berg R.J."/>
            <person name="Zhang C.L."/>
            <person name="Bowser S.S."/>
            <person name="Dean A.J."/>
            <person name="Beveridge T.J."/>
        </authorList>
    </citation>
    <scope>NUCLEOTIDE SEQUENCE [LARGE SCALE GENOMIC DNA]</scope>
    <source>
        <strain evidence="3">ATCC BAA-1437 / JCM 17883 / MC-1</strain>
    </source>
</reference>
<dbReference type="AlphaFoldDB" id="A0L8D0"/>
<name>A0L8D0_MAGMM</name>
<dbReference type="RefSeq" id="WP_011713371.1">
    <property type="nucleotide sequence ID" value="NC_008576.1"/>
</dbReference>
<dbReference type="EMBL" id="CP000471">
    <property type="protein sequence ID" value="ABK44223.1"/>
    <property type="molecule type" value="Genomic_DNA"/>
</dbReference>
<accession>A0L8D0</accession>
<reference evidence="3" key="1">
    <citation type="journal article" date="2009" name="Appl. Environ. Microbiol.">
        <title>Complete genome sequence of the chemolithoautotrophic marine magnetotactic coccus strain MC-1.</title>
        <authorList>
            <person name="Schubbe S."/>
            <person name="Williams T.J."/>
            <person name="Xie G."/>
            <person name="Kiss H.E."/>
            <person name="Brettin T.S."/>
            <person name="Martinez D."/>
            <person name="Ross C.A."/>
            <person name="Schuler D."/>
            <person name="Cox B.L."/>
            <person name="Nealson K.H."/>
            <person name="Bazylinski D.A."/>
        </authorList>
    </citation>
    <scope>NUCLEOTIDE SEQUENCE [LARGE SCALE GENOMIC DNA]</scope>
    <source>
        <strain evidence="3">ATCC BAA-1437 / JCM 17883 / MC-1</strain>
    </source>
</reference>